<feature type="domain" description="PTS EIIB type-3" evidence="8">
    <location>
        <begin position="1"/>
        <end position="103"/>
    </location>
</feature>
<dbReference type="GO" id="GO:0009401">
    <property type="term" value="P:phosphoenolpyruvate-dependent sugar phosphotransferase system"/>
    <property type="evidence" value="ECO:0007669"/>
    <property type="project" value="UniProtKB-KW"/>
</dbReference>
<feature type="modified residue" description="Phosphocysteine; by EIIA" evidence="7">
    <location>
        <position position="8"/>
    </location>
</feature>
<evidence type="ECO:0000313" key="10">
    <source>
        <dbReference type="Proteomes" id="UP000516160"/>
    </source>
</evidence>
<evidence type="ECO:0000259" key="8">
    <source>
        <dbReference type="PROSITE" id="PS51100"/>
    </source>
</evidence>
<keyword evidence="10" id="KW-1185">Reference proteome</keyword>
<evidence type="ECO:0000256" key="3">
    <source>
        <dbReference type="ARBA" id="ARBA00022597"/>
    </source>
</evidence>
<dbReference type="PANTHER" id="PTHR34581">
    <property type="entry name" value="PTS SYSTEM N,N'-DIACETYLCHITOBIOSE-SPECIFIC EIIB COMPONENT"/>
    <property type="match status" value="1"/>
</dbReference>
<reference evidence="9 10" key="1">
    <citation type="submission" date="2020-07" db="EMBL/GenBank/DDBJ databases">
        <title>Alkalicella. sp. LB2 genome.</title>
        <authorList>
            <person name="Postec A."/>
            <person name="Quemeneur M."/>
        </authorList>
    </citation>
    <scope>NUCLEOTIDE SEQUENCE [LARGE SCALE GENOMIC DNA]</scope>
    <source>
        <strain evidence="9 10">LB2</strain>
    </source>
</reference>
<keyword evidence="5" id="KW-0598">Phosphotransferase system</keyword>
<dbReference type="CDD" id="cd05564">
    <property type="entry name" value="PTS_IIB_chitobiose_lichenan"/>
    <property type="match status" value="1"/>
</dbReference>
<keyword evidence="3 9" id="KW-0762">Sugar transport</keyword>
<evidence type="ECO:0000256" key="1">
    <source>
        <dbReference type="ARBA" id="ARBA00022448"/>
    </source>
</evidence>
<keyword evidence="6" id="KW-0418">Kinase</keyword>
<organism evidence="9 10">
    <name type="scientific">Alkalicella caledoniensis</name>
    <dbReference type="NCBI Taxonomy" id="2731377"/>
    <lineage>
        <taxon>Bacteria</taxon>
        <taxon>Bacillati</taxon>
        <taxon>Bacillota</taxon>
        <taxon>Clostridia</taxon>
        <taxon>Eubacteriales</taxon>
        <taxon>Proteinivoracaceae</taxon>
        <taxon>Alkalicella</taxon>
    </lineage>
</organism>
<sequence>MLKIKLFCNAGMSTSMLVTKMRNSAKERNLDVEITAFPESKLEKETDDCDVALLGPQVKFLLGRAKKICDPKGIPVAAINIQDYGLMKGEKVLNMAMKMFEEK</sequence>
<evidence type="ECO:0000256" key="4">
    <source>
        <dbReference type="ARBA" id="ARBA00022679"/>
    </source>
</evidence>
<dbReference type="InterPro" id="IPR013012">
    <property type="entry name" value="PTS_EIIB_3"/>
</dbReference>
<proteinExistence type="predicted"/>
<dbReference type="KEGG" id="acae:HYG86_04350"/>
<keyword evidence="4" id="KW-0808">Transferase</keyword>
<dbReference type="InterPro" id="IPR051819">
    <property type="entry name" value="PTS_sugar-specific_EIIB"/>
</dbReference>
<dbReference type="PANTHER" id="PTHR34581:SF2">
    <property type="entry name" value="PTS SYSTEM N,N'-DIACETYLCHITOBIOSE-SPECIFIC EIIB COMPONENT"/>
    <property type="match status" value="1"/>
</dbReference>
<dbReference type="Gene3D" id="3.40.50.2300">
    <property type="match status" value="1"/>
</dbReference>
<accession>A0A7G9WD42</accession>
<dbReference type="PROSITE" id="PS51100">
    <property type="entry name" value="PTS_EIIB_TYPE_3"/>
    <property type="match status" value="1"/>
</dbReference>
<evidence type="ECO:0000256" key="7">
    <source>
        <dbReference type="PROSITE-ProRule" id="PRU00423"/>
    </source>
</evidence>
<dbReference type="SUPFAM" id="SSF52794">
    <property type="entry name" value="PTS system IIB component-like"/>
    <property type="match status" value="1"/>
</dbReference>
<name>A0A7G9WD42_ALKCA</name>
<dbReference type="EMBL" id="CP058559">
    <property type="protein sequence ID" value="QNO16604.1"/>
    <property type="molecule type" value="Genomic_DNA"/>
</dbReference>
<dbReference type="RefSeq" id="WP_213169103.1">
    <property type="nucleotide sequence ID" value="NZ_CP058559.1"/>
</dbReference>
<protein>
    <submittedName>
        <fullName evidence="9">PTS sugar transporter subunit IIB</fullName>
    </submittedName>
</protein>
<keyword evidence="2" id="KW-0597">Phosphoprotein</keyword>
<gene>
    <name evidence="9" type="ORF">HYG86_04350</name>
</gene>
<evidence type="ECO:0000256" key="5">
    <source>
        <dbReference type="ARBA" id="ARBA00022683"/>
    </source>
</evidence>
<evidence type="ECO:0000256" key="2">
    <source>
        <dbReference type="ARBA" id="ARBA00022553"/>
    </source>
</evidence>
<dbReference type="GO" id="GO:0008982">
    <property type="term" value="F:protein-N(PI)-phosphohistidine-sugar phosphotransferase activity"/>
    <property type="evidence" value="ECO:0007669"/>
    <property type="project" value="InterPro"/>
</dbReference>
<keyword evidence="1" id="KW-0813">Transport</keyword>
<evidence type="ECO:0000256" key="6">
    <source>
        <dbReference type="ARBA" id="ARBA00022777"/>
    </source>
</evidence>
<dbReference type="InterPro" id="IPR003501">
    <property type="entry name" value="PTS_EIIB_2/3"/>
</dbReference>
<dbReference type="GO" id="GO:0016301">
    <property type="term" value="F:kinase activity"/>
    <property type="evidence" value="ECO:0007669"/>
    <property type="project" value="UniProtKB-KW"/>
</dbReference>
<dbReference type="AlphaFoldDB" id="A0A7G9WD42"/>
<dbReference type="InterPro" id="IPR036095">
    <property type="entry name" value="PTS_EIIB-like_sf"/>
</dbReference>
<dbReference type="Pfam" id="PF02302">
    <property type="entry name" value="PTS_IIB"/>
    <property type="match status" value="1"/>
</dbReference>
<evidence type="ECO:0000313" key="9">
    <source>
        <dbReference type="EMBL" id="QNO16604.1"/>
    </source>
</evidence>
<dbReference type="Proteomes" id="UP000516160">
    <property type="component" value="Chromosome"/>
</dbReference>